<proteinExistence type="inferred from homology"/>
<dbReference type="Pfam" id="PF00248">
    <property type="entry name" value="Aldo_ket_red"/>
    <property type="match status" value="1"/>
</dbReference>
<dbReference type="SUPFAM" id="SSF51430">
    <property type="entry name" value="NAD(P)-linked oxidoreductase"/>
    <property type="match status" value="1"/>
</dbReference>
<evidence type="ECO:0000313" key="7">
    <source>
        <dbReference type="EMBL" id="KAF2804836.1"/>
    </source>
</evidence>
<dbReference type="CDD" id="cd19071">
    <property type="entry name" value="AKR_AKR1-5-like"/>
    <property type="match status" value="1"/>
</dbReference>
<dbReference type="GeneID" id="54461830"/>
<keyword evidence="2" id="KW-0560">Oxidoreductase</keyword>
<dbReference type="GO" id="GO:0016491">
    <property type="term" value="F:oxidoreductase activity"/>
    <property type="evidence" value="ECO:0007669"/>
    <property type="project" value="UniProtKB-KW"/>
</dbReference>
<dbReference type="InterPro" id="IPR036812">
    <property type="entry name" value="NAD(P)_OxRdtase_dom_sf"/>
</dbReference>
<evidence type="ECO:0000313" key="8">
    <source>
        <dbReference type="Proteomes" id="UP000504636"/>
    </source>
</evidence>
<dbReference type="PIRSF" id="PIRSF000097">
    <property type="entry name" value="AKR"/>
    <property type="match status" value="1"/>
</dbReference>
<evidence type="ECO:0000256" key="2">
    <source>
        <dbReference type="ARBA" id="ARBA00023002"/>
    </source>
</evidence>
<feature type="site" description="Lowers pKa of active site Tyr" evidence="5">
    <location>
        <position position="114"/>
    </location>
</feature>
<keyword evidence="8" id="KW-1185">Reference proteome</keyword>
<feature type="domain" description="NADP-dependent oxidoreductase" evidence="6">
    <location>
        <begin position="57"/>
        <end position="328"/>
    </location>
</feature>
<dbReference type="Gene3D" id="3.20.20.100">
    <property type="entry name" value="NADP-dependent oxidoreductase domain"/>
    <property type="match status" value="1"/>
</dbReference>
<dbReference type="PRINTS" id="PR00069">
    <property type="entry name" value="ALDKETRDTASE"/>
</dbReference>
<evidence type="ECO:0000259" key="6">
    <source>
        <dbReference type="Pfam" id="PF00248"/>
    </source>
</evidence>
<reference evidence="7 9" key="1">
    <citation type="journal article" date="2020" name="Stud. Mycol.">
        <title>101 Dothideomycetes genomes: a test case for predicting lifestyles and emergence of pathogens.</title>
        <authorList>
            <person name="Haridas S."/>
            <person name="Albert R."/>
            <person name="Binder M."/>
            <person name="Bloem J."/>
            <person name="Labutti K."/>
            <person name="Salamov A."/>
            <person name="Andreopoulos B."/>
            <person name="Baker S."/>
            <person name="Barry K."/>
            <person name="Bills G."/>
            <person name="Bluhm B."/>
            <person name="Cannon C."/>
            <person name="Castanera R."/>
            <person name="Culley D."/>
            <person name="Daum C."/>
            <person name="Ezra D."/>
            <person name="Gonzalez J."/>
            <person name="Henrissat B."/>
            <person name="Kuo A."/>
            <person name="Liang C."/>
            <person name="Lipzen A."/>
            <person name="Lutzoni F."/>
            <person name="Magnuson J."/>
            <person name="Mondo S."/>
            <person name="Nolan M."/>
            <person name="Ohm R."/>
            <person name="Pangilinan J."/>
            <person name="Park H.-J."/>
            <person name="Ramirez L."/>
            <person name="Alfaro M."/>
            <person name="Sun H."/>
            <person name="Tritt A."/>
            <person name="Yoshinaga Y."/>
            <person name="Zwiers L.-H."/>
            <person name="Turgeon B."/>
            <person name="Goodwin S."/>
            <person name="Spatafora J."/>
            <person name="Crous P."/>
            <person name="Grigoriev I."/>
        </authorList>
    </citation>
    <scope>NUCLEOTIDE SEQUENCE</scope>
    <source>
        <strain evidence="7 9">CBS 304.34</strain>
    </source>
</reference>
<dbReference type="PANTHER" id="PTHR11732">
    <property type="entry name" value="ALDO/KETO REDUCTASE"/>
    <property type="match status" value="1"/>
</dbReference>
<dbReference type="AlphaFoldDB" id="A0A6A6Y7N6"/>
<name>A0A6A6Y7N6_9PEZI</name>
<dbReference type="FunFam" id="3.20.20.100:FF:000007">
    <property type="entry name" value="NAD(P)H-dependent D-xylose reductase xyl1"/>
    <property type="match status" value="1"/>
</dbReference>
<dbReference type="InterPro" id="IPR018170">
    <property type="entry name" value="Aldo/ket_reductase_CS"/>
</dbReference>
<sequence>MTSAAARTFLSSTPRFIVRLQNTTHSFSSFSTTTLRKQARMAPTIQKLNTGAPIPAIGFGTWQDKEAQEPAVIAALKAGYRHIDTARIYGTEPAVGAAIKRSGVPRSEIFITTKLWNHGHHPDDVQKEADASLKDLGVDYIDLYLMHWPASFARGEDLMPKDSNGKFKAGDTDFVDTYKAMEKLVESGKVKAIGVSNFSKGELERLLKETSIVPAAHQMELHPWLQQKDFIEWHKQKGIHVTQYSPFGNQNEIYDSGKNMGKLMDDPVLVEIGKKHGGKSGAQVALAWGITLGHSVIPKSKTESRIKANLEGDFKLDAEDLKKIETIDKKLRFNDPSDSFGYKFYSDLDGAKD</sequence>
<dbReference type="PROSITE" id="PS00062">
    <property type="entry name" value="ALDOKETO_REDUCTASE_2"/>
    <property type="match status" value="1"/>
</dbReference>
<organism evidence="7">
    <name type="scientific">Mytilinidion resinicola</name>
    <dbReference type="NCBI Taxonomy" id="574789"/>
    <lineage>
        <taxon>Eukaryota</taxon>
        <taxon>Fungi</taxon>
        <taxon>Dikarya</taxon>
        <taxon>Ascomycota</taxon>
        <taxon>Pezizomycotina</taxon>
        <taxon>Dothideomycetes</taxon>
        <taxon>Pleosporomycetidae</taxon>
        <taxon>Mytilinidiales</taxon>
        <taxon>Mytilinidiaceae</taxon>
        <taxon>Mytilinidion</taxon>
    </lineage>
</organism>
<evidence type="ECO:0000313" key="9">
    <source>
        <dbReference type="RefSeq" id="XP_033571800.1"/>
    </source>
</evidence>
<dbReference type="OrthoDB" id="416253at2759"/>
<gene>
    <name evidence="7 9" type="ORF">BDZ99DRAFT_467086</name>
</gene>
<evidence type="ECO:0000256" key="3">
    <source>
        <dbReference type="PIRSR" id="PIRSR000097-1"/>
    </source>
</evidence>
<dbReference type="RefSeq" id="XP_033571800.1">
    <property type="nucleotide sequence ID" value="XM_033720937.1"/>
</dbReference>
<protein>
    <recommendedName>
        <fullName evidence="6">NADP-dependent oxidoreductase domain-containing protein</fullName>
    </recommendedName>
</protein>
<accession>A0A6A6Y7N6</accession>
<dbReference type="InterPro" id="IPR023210">
    <property type="entry name" value="NADP_OxRdtase_dom"/>
</dbReference>
<feature type="active site" description="Proton donor" evidence="3">
    <location>
        <position position="89"/>
    </location>
</feature>
<dbReference type="EMBL" id="MU003711">
    <property type="protein sequence ID" value="KAF2804836.1"/>
    <property type="molecule type" value="Genomic_DNA"/>
</dbReference>
<evidence type="ECO:0000256" key="1">
    <source>
        <dbReference type="ARBA" id="ARBA00007905"/>
    </source>
</evidence>
<reference evidence="9" key="3">
    <citation type="submission" date="2025-04" db="UniProtKB">
        <authorList>
            <consortium name="RefSeq"/>
        </authorList>
    </citation>
    <scope>IDENTIFICATION</scope>
    <source>
        <strain evidence="9">CBS 304.34</strain>
    </source>
</reference>
<reference evidence="9" key="2">
    <citation type="submission" date="2020-04" db="EMBL/GenBank/DDBJ databases">
        <authorList>
            <consortium name="NCBI Genome Project"/>
        </authorList>
    </citation>
    <scope>NUCLEOTIDE SEQUENCE</scope>
    <source>
        <strain evidence="9">CBS 304.34</strain>
    </source>
</reference>
<feature type="binding site" evidence="4">
    <location>
        <position position="147"/>
    </location>
    <ligand>
        <name>substrate</name>
    </ligand>
</feature>
<comment type="similarity">
    <text evidence="1">Belongs to the aldo/keto reductase family.</text>
</comment>
<evidence type="ECO:0000256" key="4">
    <source>
        <dbReference type="PIRSR" id="PIRSR000097-2"/>
    </source>
</evidence>
<dbReference type="PROSITE" id="PS00798">
    <property type="entry name" value="ALDOKETO_REDUCTASE_1"/>
    <property type="match status" value="1"/>
</dbReference>
<dbReference type="InterPro" id="IPR020471">
    <property type="entry name" value="AKR"/>
</dbReference>
<evidence type="ECO:0000256" key="5">
    <source>
        <dbReference type="PIRSR" id="PIRSR000097-3"/>
    </source>
</evidence>
<dbReference type="Proteomes" id="UP000504636">
    <property type="component" value="Unplaced"/>
</dbReference>